<feature type="domain" description="L-erythro-3,5-diaminohexanoate dehydrogenase N-terminal" evidence="1">
    <location>
        <begin position="13"/>
        <end position="160"/>
    </location>
</feature>
<dbReference type="AlphaFoldDB" id="A0A4Y6PUI6"/>
<dbReference type="InterPro" id="IPR058932">
    <property type="entry name" value="KDD_N"/>
</dbReference>
<dbReference type="EMBL" id="CP041186">
    <property type="protein sequence ID" value="QDG51982.1"/>
    <property type="molecule type" value="Genomic_DNA"/>
</dbReference>
<gene>
    <name evidence="2" type="ORF">FIV42_14915</name>
</gene>
<proteinExistence type="predicted"/>
<dbReference type="Pfam" id="PF26370">
    <property type="entry name" value="KDD_N"/>
    <property type="match status" value="1"/>
</dbReference>
<evidence type="ECO:0000313" key="2">
    <source>
        <dbReference type="EMBL" id="QDG51982.1"/>
    </source>
</evidence>
<accession>A0A4Y6PUI6</accession>
<evidence type="ECO:0000313" key="3">
    <source>
        <dbReference type="Proteomes" id="UP000315995"/>
    </source>
</evidence>
<dbReference type="RefSeq" id="WP_141198460.1">
    <property type="nucleotide sequence ID" value="NZ_CP041186.1"/>
</dbReference>
<dbReference type="Proteomes" id="UP000315995">
    <property type="component" value="Chromosome"/>
</dbReference>
<organism evidence="2 3">
    <name type="scientific">Persicimonas caeni</name>
    <dbReference type="NCBI Taxonomy" id="2292766"/>
    <lineage>
        <taxon>Bacteria</taxon>
        <taxon>Deltaproteobacteria</taxon>
        <taxon>Bradymonadales</taxon>
        <taxon>Bradymonadaceae</taxon>
        <taxon>Persicimonas</taxon>
    </lineage>
</organism>
<name>A0A4Y6PUI6_PERCE</name>
<dbReference type="SUPFAM" id="SSF51735">
    <property type="entry name" value="NAD(P)-binding Rossmann-fold domains"/>
    <property type="match status" value="1"/>
</dbReference>
<evidence type="ECO:0000259" key="1">
    <source>
        <dbReference type="Pfam" id="PF26370"/>
    </source>
</evidence>
<dbReference type="Gene3D" id="3.40.50.720">
    <property type="entry name" value="NAD(P)-binding Rossmann-like Domain"/>
    <property type="match status" value="1"/>
</dbReference>
<dbReference type="OrthoDB" id="48703at2"/>
<accession>A0A5B8YA06</accession>
<protein>
    <submittedName>
        <fullName evidence="2">L-erythro-3,5-diaminohexanoate dehydrogenase</fullName>
    </submittedName>
</protein>
<reference evidence="2 3" key="1">
    <citation type="submission" date="2019-06" db="EMBL/GenBank/DDBJ databases">
        <title>Persicimonas caeni gen. nov., sp. nov., a predatory bacterium isolated from solar saltern.</title>
        <authorList>
            <person name="Wang S."/>
        </authorList>
    </citation>
    <scope>NUCLEOTIDE SEQUENCE [LARGE SCALE GENOMIC DNA]</scope>
    <source>
        <strain evidence="2 3">YN101</strain>
    </source>
</reference>
<dbReference type="InterPro" id="IPR036291">
    <property type="entry name" value="NAD(P)-bd_dom_sf"/>
</dbReference>
<sequence length="348" mass="37252">MDFRSGGHVYGLHRVIEPEGSLPQAAQRLDNETGAYDNEIVIDVHTLNVDSASFHQIVGEVGRDEVAVAQRIRSIVAERGKMQNPVTGSGGMLLGEVRALGPNYEGPVEVNVGDKIATLVSLTLTPLDLDSVDKVYLDADQVDVTGTAYLWPSSPLVRMPDDMPERLALSALDVCGAPAQTKRLVEGAERVLVLGMGKSGMICAAAARDAMGDAGLVCGFDLRDDNLVAMKEAGIVDDYRCGNAKNPVEVLELAQEMASGELFDVVINTCNVSDTEMAAILPCKDRGKVYFFNMATSFAKAALGCEGVGKDVDLLIGNGYAHGHAQMTLDLVRKFDVVRERIEALLEA</sequence>
<dbReference type="Gene3D" id="3.90.180.10">
    <property type="entry name" value="Medium-chain alcohol dehydrogenases, catalytic domain"/>
    <property type="match status" value="1"/>
</dbReference>
<keyword evidence="3" id="KW-1185">Reference proteome</keyword>